<organism evidence="2 3">
    <name type="scientific">Donghicola tyrosinivorans</name>
    <dbReference type="NCBI Taxonomy" id="1652492"/>
    <lineage>
        <taxon>Bacteria</taxon>
        <taxon>Pseudomonadati</taxon>
        <taxon>Pseudomonadota</taxon>
        <taxon>Alphaproteobacteria</taxon>
        <taxon>Rhodobacterales</taxon>
        <taxon>Roseobacteraceae</taxon>
        <taxon>Donghicola</taxon>
    </lineage>
</organism>
<reference evidence="2 3" key="1">
    <citation type="submission" date="2018-03" db="EMBL/GenBank/DDBJ databases">
        <title>Genomic Encyclopedia of Archaeal and Bacterial Type Strains, Phase II (KMG-II): from individual species to whole genera.</title>
        <authorList>
            <person name="Goeker M."/>
        </authorList>
    </citation>
    <scope>NUCLEOTIDE SEQUENCE [LARGE SCALE GENOMIC DNA]</scope>
    <source>
        <strain evidence="2 3">DSM 100212</strain>
    </source>
</reference>
<dbReference type="EMBL" id="PVTQ01000002">
    <property type="protein sequence ID" value="PRY92371.1"/>
    <property type="molecule type" value="Genomic_DNA"/>
</dbReference>
<proteinExistence type="predicted"/>
<comment type="caution">
    <text evidence="2">The sequence shown here is derived from an EMBL/GenBank/DDBJ whole genome shotgun (WGS) entry which is preliminary data.</text>
</comment>
<dbReference type="AlphaFoldDB" id="A0A2T0X099"/>
<dbReference type="Pfam" id="PF16156">
    <property type="entry name" value="DUF4864"/>
    <property type="match status" value="1"/>
</dbReference>
<dbReference type="OrthoDB" id="9130422at2"/>
<protein>
    <submittedName>
        <fullName evidence="2">Uncharacterized protein DUF4864</fullName>
    </submittedName>
</protein>
<evidence type="ECO:0000313" key="2">
    <source>
        <dbReference type="EMBL" id="PRY92371.1"/>
    </source>
</evidence>
<keyword evidence="1" id="KW-0732">Signal</keyword>
<accession>A0A2T0X099</accession>
<evidence type="ECO:0000313" key="3">
    <source>
        <dbReference type="Proteomes" id="UP000238392"/>
    </source>
</evidence>
<sequence length="132" mass="15059">MKHLLLAVALWLSFALGATAQDTDIRSTIRQQLDAFEAEDVEQAFQFASPTIKNVFRTPQMFGHMVQHGYPMVWKPGPVVFLSLEEREGRLFQNVMIEDRSGRTHLLEYKMLQVDGVWQIDGVRLLNIGTVA</sequence>
<keyword evidence="3" id="KW-1185">Reference proteome</keyword>
<dbReference type="InterPro" id="IPR032347">
    <property type="entry name" value="DUF4864"/>
</dbReference>
<name>A0A2T0X099_9RHOB</name>
<dbReference type="RefSeq" id="WP_106262891.1">
    <property type="nucleotide sequence ID" value="NZ_PVTQ01000002.1"/>
</dbReference>
<dbReference type="Proteomes" id="UP000238392">
    <property type="component" value="Unassembled WGS sequence"/>
</dbReference>
<gene>
    <name evidence="2" type="ORF">CLV74_102286</name>
</gene>
<feature type="signal peptide" evidence="1">
    <location>
        <begin position="1"/>
        <end position="20"/>
    </location>
</feature>
<feature type="chain" id="PRO_5015604396" evidence="1">
    <location>
        <begin position="21"/>
        <end position="132"/>
    </location>
</feature>
<evidence type="ECO:0000256" key="1">
    <source>
        <dbReference type="SAM" id="SignalP"/>
    </source>
</evidence>